<keyword evidence="4" id="KW-1185">Reference proteome</keyword>
<gene>
    <name evidence="3" type="ORF">FA743_04385</name>
</gene>
<protein>
    <submittedName>
        <fullName evidence="3">Universal stress protein</fullName>
    </submittedName>
</protein>
<comment type="similarity">
    <text evidence="1">Belongs to the universal stress protein A family.</text>
</comment>
<dbReference type="SUPFAM" id="SSF52402">
    <property type="entry name" value="Adenine nucleotide alpha hydrolases-like"/>
    <property type="match status" value="1"/>
</dbReference>
<dbReference type="InterPro" id="IPR006015">
    <property type="entry name" value="Universal_stress_UspA"/>
</dbReference>
<dbReference type="PRINTS" id="PR01438">
    <property type="entry name" value="UNVRSLSTRESS"/>
</dbReference>
<dbReference type="RefSeq" id="WP_136884651.1">
    <property type="nucleotide sequence ID" value="NZ_SUNI01000002.1"/>
</dbReference>
<dbReference type="Gene3D" id="3.40.50.12370">
    <property type="match status" value="1"/>
</dbReference>
<dbReference type="AlphaFoldDB" id="A0A4V5MYC3"/>
<organism evidence="3 4">
    <name type="scientific">Paracoccus gahaiensis</name>
    <dbReference type="NCBI Taxonomy" id="1706839"/>
    <lineage>
        <taxon>Bacteria</taxon>
        <taxon>Pseudomonadati</taxon>
        <taxon>Pseudomonadota</taxon>
        <taxon>Alphaproteobacteria</taxon>
        <taxon>Rhodobacterales</taxon>
        <taxon>Paracoccaceae</taxon>
        <taxon>Paracoccus</taxon>
    </lineage>
</organism>
<evidence type="ECO:0000313" key="4">
    <source>
        <dbReference type="Proteomes" id="UP000309747"/>
    </source>
</evidence>
<dbReference type="InterPro" id="IPR006016">
    <property type="entry name" value="UspA"/>
</dbReference>
<reference evidence="3 4" key="1">
    <citation type="submission" date="2019-04" db="EMBL/GenBank/DDBJ databases">
        <authorList>
            <person name="Li J."/>
        </authorList>
    </citation>
    <scope>NUCLEOTIDE SEQUENCE [LARGE SCALE GENOMIC DNA]</scope>
    <source>
        <strain evidence="3 4">KCTC 42687</strain>
    </source>
</reference>
<comment type="caution">
    <text evidence="3">The sequence shown here is derived from an EMBL/GenBank/DDBJ whole genome shotgun (WGS) entry which is preliminary data.</text>
</comment>
<evidence type="ECO:0000313" key="3">
    <source>
        <dbReference type="EMBL" id="TJZ93458.1"/>
    </source>
</evidence>
<dbReference type="EMBL" id="SUNI01000002">
    <property type="protein sequence ID" value="TJZ93458.1"/>
    <property type="molecule type" value="Genomic_DNA"/>
</dbReference>
<dbReference type="Pfam" id="PF00582">
    <property type="entry name" value="Usp"/>
    <property type="match status" value="1"/>
</dbReference>
<dbReference type="PANTHER" id="PTHR46268:SF15">
    <property type="entry name" value="UNIVERSAL STRESS PROTEIN HP_0031"/>
    <property type="match status" value="1"/>
</dbReference>
<accession>A0A4V5MYC3</accession>
<proteinExistence type="inferred from homology"/>
<feature type="domain" description="UspA" evidence="2">
    <location>
        <begin position="156"/>
        <end position="279"/>
    </location>
</feature>
<dbReference type="CDD" id="cd00293">
    <property type="entry name" value="USP-like"/>
    <property type="match status" value="1"/>
</dbReference>
<dbReference type="Proteomes" id="UP000309747">
    <property type="component" value="Unassembled WGS sequence"/>
</dbReference>
<evidence type="ECO:0000256" key="1">
    <source>
        <dbReference type="ARBA" id="ARBA00008791"/>
    </source>
</evidence>
<dbReference type="PANTHER" id="PTHR46268">
    <property type="entry name" value="STRESS RESPONSE PROTEIN NHAX"/>
    <property type="match status" value="1"/>
</dbReference>
<name>A0A4V5MYC3_9RHOB</name>
<sequence>MAYKTILTVLSDPAQLAQLDGAVQLAVAQDAHLDILCLGVDHSQVGYFFPGGTPYGLQEAIDSALEDAKALDAQVRQHLARSADLRWSCEAAVAQTGGISGLVGLRARFSDLTVLASPYLKGQPGDAEVVTEAALFEGACPVLVLPPDRPAAMPPRRVLVAWNQSTEALAAIRRALPLLRAAELVELTCIDPRNVGPERSDPGGALAQMLTRHGVRTQIAVLARTAPRISDEINRRALEIDADLVVMGAYGHSRLREAILGGATRNMLEQAKVPVLLAR</sequence>
<evidence type="ECO:0000259" key="2">
    <source>
        <dbReference type="Pfam" id="PF00582"/>
    </source>
</evidence>
<dbReference type="OrthoDB" id="9804721at2"/>